<organism evidence="2 3">
    <name type="scientific">Pelomonas aquatica</name>
    <dbReference type="NCBI Taxonomy" id="431058"/>
    <lineage>
        <taxon>Bacteria</taxon>
        <taxon>Pseudomonadati</taxon>
        <taxon>Pseudomonadota</taxon>
        <taxon>Betaproteobacteria</taxon>
        <taxon>Burkholderiales</taxon>
        <taxon>Sphaerotilaceae</taxon>
        <taxon>Roseateles</taxon>
    </lineage>
</organism>
<dbReference type="Proteomes" id="UP001180536">
    <property type="component" value="Unassembled WGS sequence"/>
</dbReference>
<keyword evidence="1" id="KW-1133">Transmembrane helix</keyword>
<comment type="caution">
    <text evidence="2">The sequence shown here is derived from an EMBL/GenBank/DDBJ whole genome shotgun (WGS) entry which is preliminary data.</text>
</comment>
<evidence type="ECO:0000313" key="3">
    <source>
        <dbReference type="Proteomes" id="UP001180536"/>
    </source>
</evidence>
<keyword evidence="1" id="KW-0812">Transmembrane</keyword>
<evidence type="ECO:0000313" key="2">
    <source>
        <dbReference type="EMBL" id="MDR7298305.1"/>
    </source>
</evidence>
<protein>
    <submittedName>
        <fullName evidence="2">Uncharacterized protein</fullName>
    </submittedName>
</protein>
<sequence length="128" mass="13478">MNAWLVGAAAVIALTGLAHSVGGEWLIFRALRRGGVVPSGGQPVLRGYQTRILWATWHLVTVLGWALAALLLWLALPEARAASGGVIERGAALTLAAGGALVLWSNRGRHPGWAALLTAAVLVWMSQR</sequence>
<keyword evidence="3" id="KW-1185">Reference proteome</keyword>
<name>A0ABU1ZEA5_9BURK</name>
<gene>
    <name evidence="2" type="ORF">J2X16_003668</name>
</gene>
<proteinExistence type="predicted"/>
<dbReference type="EMBL" id="JAVDXQ010000005">
    <property type="protein sequence ID" value="MDR7298305.1"/>
    <property type="molecule type" value="Genomic_DNA"/>
</dbReference>
<feature type="transmembrane region" description="Helical" evidence="1">
    <location>
        <begin position="52"/>
        <end position="74"/>
    </location>
</feature>
<keyword evidence="1" id="KW-0472">Membrane</keyword>
<evidence type="ECO:0000256" key="1">
    <source>
        <dbReference type="SAM" id="Phobius"/>
    </source>
</evidence>
<feature type="transmembrane region" description="Helical" evidence="1">
    <location>
        <begin position="86"/>
        <end position="104"/>
    </location>
</feature>
<reference evidence="2 3" key="1">
    <citation type="submission" date="2023-07" db="EMBL/GenBank/DDBJ databases">
        <title>Sorghum-associated microbial communities from plants grown in Nebraska, USA.</title>
        <authorList>
            <person name="Schachtman D."/>
        </authorList>
    </citation>
    <scope>NUCLEOTIDE SEQUENCE [LARGE SCALE GENOMIC DNA]</scope>
    <source>
        <strain evidence="2 3">BE310</strain>
    </source>
</reference>
<accession>A0ABU1ZEA5</accession>
<dbReference type="RefSeq" id="WP_056875158.1">
    <property type="nucleotide sequence ID" value="NZ_JAVDXQ010000005.1"/>
</dbReference>